<keyword evidence="5 11" id="KW-0378">Hydrolase</keyword>
<dbReference type="PANTHER" id="PTHR24264:SF65">
    <property type="entry name" value="SRCR DOMAIN-CONTAINING PROTEIN"/>
    <property type="match status" value="1"/>
</dbReference>
<keyword evidence="4 11" id="KW-0645">Protease</keyword>
<dbReference type="InterPro" id="IPR018114">
    <property type="entry name" value="TRYPSIN_HIS"/>
</dbReference>
<evidence type="ECO:0000256" key="7">
    <source>
        <dbReference type="ARBA" id="ARBA00023157"/>
    </source>
</evidence>
<dbReference type="PROSITE" id="PS00135">
    <property type="entry name" value="TRYPSIN_SER"/>
    <property type="match status" value="1"/>
</dbReference>
<dbReference type="InterPro" id="IPR050127">
    <property type="entry name" value="Serine_Proteases_S1"/>
</dbReference>
<evidence type="ECO:0000259" key="12">
    <source>
        <dbReference type="PROSITE" id="PS50240"/>
    </source>
</evidence>
<dbReference type="SMART" id="SM00020">
    <property type="entry name" value="Tryp_SPc"/>
    <property type="match status" value="1"/>
</dbReference>
<dbReference type="InterPro" id="IPR001254">
    <property type="entry name" value="Trypsin_dom"/>
</dbReference>
<evidence type="ECO:0000256" key="3">
    <source>
        <dbReference type="ARBA" id="ARBA00022656"/>
    </source>
</evidence>
<evidence type="ECO:0000256" key="5">
    <source>
        <dbReference type="ARBA" id="ARBA00022801"/>
    </source>
</evidence>
<name>A0A8S4SNN3_9NEOP</name>
<dbReference type="FunFam" id="2.40.10.10:FF:000068">
    <property type="entry name" value="transmembrane protease serine 2"/>
    <property type="match status" value="1"/>
</dbReference>
<evidence type="ECO:0000256" key="8">
    <source>
        <dbReference type="ARBA" id="ARBA00023240"/>
    </source>
</evidence>
<evidence type="ECO:0000256" key="2">
    <source>
        <dbReference type="ARBA" id="ARBA00022525"/>
    </source>
</evidence>
<dbReference type="OrthoDB" id="5597713at2759"/>
<dbReference type="Pfam" id="PF00089">
    <property type="entry name" value="Trypsin"/>
    <property type="match status" value="1"/>
</dbReference>
<dbReference type="InterPro" id="IPR043504">
    <property type="entry name" value="Peptidase_S1_PA_chymotrypsin"/>
</dbReference>
<keyword evidence="10" id="KW-1205">Fibrinolytic toxin</keyword>
<dbReference type="GO" id="GO:0005615">
    <property type="term" value="C:extracellular space"/>
    <property type="evidence" value="ECO:0007669"/>
    <property type="project" value="TreeGrafter"/>
</dbReference>
<keyword evidence="7" id="KW-1015">Disulfide bond</keyword>
<evidence type="ECO:0000256" key="10">
    <source>
        <dbReference type="ARBA" id="ARBA00084094"/>
    </source>
</evidence>
<dbReference type="InterPro" id="IPR001314">
    <property type="entry name" value="Peptidase_S1A"/>
</dbReference>
<dbReference type="GO" id="GO:0004252">
    <property type="term" value="F:serine-type endopeptidase activity"/>
    <property type="evidence" value="ECO:0007669"/>
    <property type="project" value="InterPro"/>
</dbReference>
<dbReference type="Gene3D" id="2.40.10.10">
    <property type="entry name" value="Trypsin-like serine proteases"/>
    <property type="match status" value="1"/>
</dbReference>
<dbReference type="PANTHER" id="PTHR24264">
    <property type="entry name" value="TRYPSIN-RELATED"/>
    <property type="match status" value="1"/>
</dbReference>
<evidence type="ECO:0000313" key="13">
    <source>
        <dbReference type="EMBL" id="CAH2268857.1"/>
    </source>
</evidence>
<dbReference type="CDD" id="cd00190">
    <property type="entry name" value="Tryp_SPc"/>
    <property type="match status" value="1"/>
</dbReference>
<keyword evidence="6 11" id="KW-0720">Serine protease</keyword>
<dbReference type="Proteomes" id="UP000838756">
    <property type="component" value="Unassembled WGS sequence"/>
</dbReference>
<evidence type="ECO:0000256" key="6">
    <source>
        <dbReference type="ARBA" id="ARBA00022825"/>
    </source>
</evidence>
<keyword evidence="3" id="KW-0800">Toxin</keyword>
<evidence type="ECO:0000256" key="4">
    <source>
        <dbReference type="ARBA" id="ARBA00022670"/>
    </source>
</evidence>
<dbReference type="PRINTS" id="PR00722">
    <property type="entry name" value="CHYMOTRYPSIN"/>
</dbReference>
<gene>
    <name evidence="13" type="primary">jg27184</name>
    <name evidence="13" type="ORF">PAEG_LOCUS27167</name>
</gene>
<dbReference type="EMBL" id="CAKXAJ010026481">
    <property type="protein sequence ID" value="CAH2268857.1"/>
    <property type="molecule type" value="Genomic_DNA"/>
</dbReference>
<keyword evidence="8" id="KW-1199">Hemostasis impairing toxin</keyword>
<dbReference type="PROSITE" id="PS50240">
    <property type="entry name" value="TRYPSIN_DOM"/>
    <property type="match status" value="1"/>
</dbReference>
<reference evidence="13" key="1">
    <citation type="submission" date="2022-03" db="EMBL/GenBank/DDBJ databases">
        <authorList>
            <person name="Lindestad O."/>
        </authorList>
    </citation>
    <scope>NUCLEOTIDE SEQUENCE</scope>
</reference>
<dbReference type="GO" id="GO:0090729">
    <property type="term" value="F:toxin activity"/>
    <property type="evidence" value="ECO:0007669"/>
    <property type="project" value="UniProtKB-KW"/>
</dbReference>
<evidence type="ECO:0000313" key="14">
    <source>
        <dbReference type="Proteomes" id="UP000838756"/>
    </source>
</evidence>
<evidence type="ECO:0000256" key="1">
    <source>
        <dbReference type="ARBA" id="ARBA00004239"/>
    </source>
</evidence>
<sequence length="386" mass="43331">MDLIRRLRVSQRAMERAMLGVSLRDQIRNEEIRRRTRVTDIAQRVAKLKWQWAGHIARSTDGMATLHWYNISRALGTMPGMHVLGLLVFGLVQAHEHQPERDNKPVYIEDIKPSNGERITGGWEAKEAQIPHQINIRMINAFGTVSSCGGSIIHAEWIITAAHCLANRHTYIVRFGALNLTQPTIITEESIANRVMHPNFSETMGWVQPDDIALLRLSRAIPWGPTIQPIRLQSSSQKDVDYNNVMLTASGYGLTNDRLQGGESSEVLMFVHLRGISNPDCLNWYLTMDPQTLCARYYNNITQSTCSGDSGSPVTTVDEDGQLTLVGIVSFGHRQGCTQGIPTGHVRPGYYHTWIRESTGIDFDWDKCERKSAAPESGSEVQIIDK</sequence>
<accession>A0A8S4SNN3</accession>
<evidence type="ECO:0000256" key="9">
    <source>
        <dbReference type="ARBA" id="ARBA00055534"/>
    </source>
</evidence>
<dbReference type="InterPro" id="IPR009003">
    <property type="entry name" value="Peptidase_S1_PA"/>
</dbReference>
<organism evidence="13 14">
    <name type="scientific">Pararge aegeria aegeria</name>
    <dbReference type="NCBI Taxonomy" id="348720"/>
    <lineage>
        <taxon>Eukaryota</taxon>
        <taxon>Metazoa</taxon>
        <taxon>Ecdysozoa</taxon>
        <taxon>Arthropoda</taxon>
        <taxon>Hexapoda</taxon>
        <taxon>Insecta</taxon>
        <taxon>Pterygota</taxon>
        <taxon>Neoptera</taxon>
        <taxon>Endopterygota</taxon>
        <taxon>Lepidoptera</taxon>
        <taxon>Glossata</taxon>
        <taxon>Ditrysia</taxon>
        <taxon>Papilionoidea</taxon>
        <taxon>Nymphalidae</taxon>
        <taxon>Satyrinae</taxon>
        <taxon>Satyrini</taxon>
        <taxon>Parargina</taxon>
        <taxon>Pararge</taxon>
    </lineage>
</organism>
<protein>
    <submittedName>
        <fullName evidence="13">Jg27184 protein</fullName>
    </submittedName>
</protein>
<dbReference type="SUPFAM" id="SSF50494">
    <property type="entry name" value="Trypsin-like serine proteases"/>
    <property type="match status" value="1"/>
</dbReference>
<evidence type="ECO:0000256" key="11">
    <source>
        <dbReference type="RuleBase" id="RU363034"/>
    </source>
</evidence>
<comment type="caution">
    <text evidence="13">The sequence shown here is derived from an EMBL/GenBank/DDBJ whole genome shotgun (WGS) entry which is preliminary data.</text>
</comment>
<dbReference type="PROSITE" id="PS00134">
    <property type="entry name" value="TRYPSIN_HIS"/>
    <property type="match status" value="1"/>
</dbReference>
<comment type="subcellular location">
    <subcellularLocation>
        <location evidence="1">Secreted</location>
        <location evidence="1">Extracellular space</location>
    </subcellularLocation>
</comment>
<comment type="function">
    <text evidence="9">Fibrinolytic activity; shows preferential cleavage of Arg-Gly bonds in all three fibrinogen chains. Contact with the caterpillars causes severe bleeding, due the anticoagulant effect of the protein.</text>
</comment>
<keyword evidence="2" id="KW-0964">Secreted</keyword>
<proteinExistence type="predicted"/>
<dbReference type="AlphaFoldDB" id="A0A8S4SNN3"/>
<keyword evidence="14" id="KW-1185">Reference proteome</keyword>
<dbReference type="GO" id="GO:0006508">
    <property type="term" value="P:proteolysis"/>
    <property type="evidence" value="ECO:0007669"/>
    <property type="project" value="UniProtKB-KW"/>
</dbReference>
<dbReference type="InterPro" id="IPR033116">
    <property type="entry name" value="TRYPSIN_SER"/>
</dbReference>
<feature type="domain" description="Peptidase S1" evidence="12">
    <location>
        <begin position="119"/>
        <end position="360"/>
    </location>
</feature>